<evidence type="ECO:0000313" key="6">
    <source>
        <dbReference type="Proteomes" id="UP000245073"/>
    </source>
</evidence>
<evidence type="ECO:0000256" key="1">
    <source>
        <dbReference type="ARBA" id="ARBA00006464"/>
    </source>
</evidence>
<dbReference type="Proteomes" id="UP000245073">
    <property type="component" value="Unassembled WGS sequence"/>
</dbReference>
<sequence length="175" mass="19001">MGTAARPYQRAFDIAIAAALLLFWTPTLLLLLAYARIAYGRSGLIKVQVLGKGQRGFSRVMLMPDLAELAICRDTGLCLAPGAFNVLAGEMSMVGPVAVDAEREAVLRSVAPEFARRYQVRPGLIGPYDGTINLLTVRTAAKSEADYIQNWSLLGDLRLMASRLVAFGQIASREE</sequence>
<gene>
    <name evidence="5" type="ORF">DDF67_00265</name>
</gene>
<comment type="similarity">
    <text evidence="1">Belongs to the bacterial sugar transferase family.</text>
</comment>
<dbReference type="PANTHER" id="PTHR30576">
    <property type="entry name" value="COLANIC BIOSYNTHESIS UDP-GLUCOSE LIPID CARRIER TRANSFERASE"/>
    <property type="match status" value="1"/>
</dbReference>
<protein>
    <recommendedName>
        <fullName evidence="4">Bacterial sugar transferase domain-containing protein</fullName>
    </recommendedName>
</protein>
<keyword evidence="3" id="KW-0812">Transmembrane</keyword>
<name>A0A2T9KE61_9CAUL</name>
<dbReference type="EMBL" id="QDKQ01000004">
    <property type="protein sequence ID" value="PVM94193.1"/>
    <property type="molecule type" value="Genomic_DNA"/>
</dbReference>
<evidence type="ECO:0000313" key="5">
    <source>
        <dbReference type="EMBL" id="PVM94193.1"/>
    </source>
</evidence>
<evidence type="ECO:0000256" key="2">
    <source>
        <dbReference type="ARBA" id="ARBA00023169"/>
    </source>
</evidence>
<evidence type="ECO:0000256" key="3">
    <source>
        <dbReference type="SAM" id="Phobius"/>
    </source>
</evidence>
<evidence type="ECO:0000259" key="4">
    <source>
        <dbReference type="Pfam" id="PF02397"/>
    </source>
</evidence>
<reference evidence="5 6" key="1">
    <citation type="submission" date="2018-04" db="EMBL/GenBank/DDBJ databases">
        <title>The genome sequence of Caulobacter sp. 744.</title>
        <authorList>
            <person name="Gao J."/>
            <person name="Sun J."/>
        </authorList>
    </citation>
    <scope>NUCLEOTIDE SEQUENCE [LARGE SCALE GENOMIC DNA]</scope>
    <source>
        <strain evidence="5 6">774</strain>
    </source>
</reference>
<accession>A0A2T9KE61</accession>
<dbReference type="Pfam" id="PF02397">
    <property type="entry name" value="Bac_transf"/>
    <property type="match status" value="1"/>
</dbReference>
<dbReference type="AlphaFoldDB" id="A0A2T9KE61"/>
<keyword evidence="3" id="KW-1133">Transmembrane helix</keyword>
<feature type="domain" description="Bacterial sugar transferase" evidence="4">
    <location>
        <begin position="74"/>
        <end position="162"/>
    </location>
</feature>
<keyword evidence="3" id="KW-0472">Membrane</keyword>
<organism evidence="5 6">
    <name type="scientific">Caulobacter endophyticus</name>
    <dbReference type="NCBI Taxonomy" id="2172652"/>
    <lineage>
        <taxon>Bacteria</taxon>
        <taxon>Pseudomonadati</taxon>
        <taxon>Pseudomonadota</taxon>
        <taxon>Alphaproteobacteria</taxon>
        <taxon>Caulobacterales</taxon>
        <taxon>Caulobacteraceae</taxon>
        <taxon>Caulobacter</taxon>
    </lineage>
</organism>
<dbReference type="InterPro" id="IPR003362">
    <property type="entry name" value="Bact_transf"/>
</dbReference>
<proteinExistence type="inferred from homology"/>
<dbReference type="GO" id="GO:0000271">
    <property type="term" value="P:polysaccharide biosynthetic process"/>
    <property type="evidence" value="ECO:0007669"/>
    <property type="project" value="UniProtKB-KW"/>
</dbReference>
<dbReference type="GO" id="GO:0016780">
    <property type="term" value="F:phosphotransferase activity, for other substituted phosphate groups"/>
    <property type="evidence" value="ECO:0007669"/>
    <property type="project" value="TreeGrafter"/>
</dbReference>
<keyword evidence="2" id="KW-0270">Exopolysaccharide synthesis</keyword>
<comment type="caution">
    <text evidence="5">The sequence shown here is derived from an EMBL/GenBank/DDBJ whole genome shotgun (WGS) entry which is preliminary data.</text>
</comment>
<keyword evidence="6" id="KW-1185">Reference proteome</keyword>
<dbReference type="PANTHER" id="PTHR30576:SF0">
    <property type="entry name" value="UNDECAPRENYL-PHOSPHATE N-ACETYLGALACTOSAMINYL 1-PHOSPHATE TRANSFERASE-RELATED"/>
    <property type="match status" value="1"/>
</dbReference>
<feature type="transmembrane region" description="Helical" evidence="3">
    <location>
        <begin position="14"/>
        <end position="35"/>
    </location>
</feature>